<organism evidence="1 2">
    <name type="scientific">Centaurea solstitialis</name>
    <name type="common">yellow star-thistle</name>
    <dbReference type="NCBI Taxonomy" id="347529"/>
    <lineage>
        <taxon>Eukaryota</taxon>
        <taxon>Viridiplantae</taxon>
        <taxon>Streptophyta</taxon>
        <taxon>Embryophyta</taxon>
        <taxon>Tracheophyta</taxon>
        <taxon>Spermatophyta</taxon>
        <taxon>Magnoliopsida</taxon>
        <taxon>eudicotyledons</taxon>
        <taxon>Gunneridae</taxon>
        <taxon>Pentapetalae</taxon>
        <taxon>asterids</taxon>
        <taxon>campanulids</taxon>
        <taxon>Asterales</taxon>
        <taxon>Asteraceae</taxon>
        <taxon>Carduoideae</taxon>
        <taxon>Cardueae</taxon>
        <taxon>Centaureinae</taxon>
        <taxon>Centaurea</taxon>
    </lineage>
</organism>
<protein>
    <submittedName>
        <fullName evidence="1">Uncharacterized protein</fullName>
    </submittedName>
</protein>
<sequence length="193" mass="21609">MNLDRLPTKDNLLKKGVVLYNNLCQICHGCPETVNHIFKKQVRRSINAWWQIFPVDGTDYNGQIASLTNAKFAKEVARYAFLCIIWKKRNEMAFNGTPFIPLLIAHDIQTQDYKSSNLDPTNDLININQSKNYGCKSLLVSSFSPDISSNDFPFDSGTINVHKVPKRLITPNTINAFLTPIPAGYPASAFAGS</sequence>
<evidence type="ECO:0000313" key="1">
    <source>
        <dbReference type="EMBL" id="KAJ9543387.1"/>
    </source>
</evidence>
<name>A0AA38T202_9ASTR</name>
<proteinExistence type="predicted"/>
<gene>
    <name evidence="1" type="ORF">OSB04_023094</name>
</gene>
<comment type="caution">
    <text evidence="1">The sequence shown here is derived from an EMBL/GenBank/DDBJ whole genome shotgun (WGS) entry which is preliminary data.</text>
</comment>
<keyword evidence="2" id="KW-1185">Reference proteome</keyword>
<evidence type="ECO:0000313" key="2">
    <source>
        <dbReference type="Proteomes" id="UP001172457"/>
    </source>
</evidence>
<dbReference type="AlphaFoldDB" id="A0AA38T202"/>
<accession>A0AA38T202</accession>
<dbReference type="EMBL" id="JARYMX010000006">
    <property type="protein sequence ID" value="KAJ9543387.1"/>
    <property type="molecule type" value="Genomic_DNA"/>
</dbReference>
<dbReference type="Proteomes" id="UP001172457">
    <property type="component" value="Chromosome 6"/>
</dbReference>
<reference evidence="1" key="1">
    <citation type="submission" date="2023-03" db="EMBL/GenBank/DDBJ databases">
        <title>Chromosome-scale reference genome and RAD-based genetic map of yellow starthistle (Centaurea solstitialis) reveal putative structural variation and QTLs associated with invader traits.</title>
        <authorList>
            <person name="Reatini B."/>
            <person name="Cang F.A."/>
            <person name="Jiang Q."/>
            <person name="Mckibben M.T.W."/>
            <person name="Barker M.S."/>
            <person name="Rieseberg L.H."/>
            <person name="Dlugosch K.M."/>
        </authorList>
    </citation>
    <scope>NUCLEOTIDE SEQUENCE</scope>
    <source>
        <strain evidence="1">CAN-66</strain>
        <tissue evidence="1">Leaf</tissue>
    </source>
</reference>